<reference evidence="12" key="3">
    <citation type="submission" date="2015-06" db="UniProtKB">
        <authorList>
            <consortium name="EnsemblMetazoa"/>
        </authorList>
    </citation>
    <scope>IDENTIFICATION</scope>
</reference>
<gene>
    <name evidence="11" type="ORF">CAPTEDRAFT_217311</name>
</gene>
<dbReference type="PANTHER" id="PTHR24249">
    <property type="entry name" value="HISTAMINE RECEPTOR-RELATED G-PROTEIN COUPLED RECEPTOR"/>
    <property type="match status" value="1"/>
</dbReference>
<dbReference type="InterPro" id="IPR050569">
    <property type="entry name" value="TAAR"/>
</dbReference>
<keyword evidence="7" id="KW-0675">Receptor</keyword>
<evidence type="ECO:0000256" key="3">
    <source>
        <dbReference type="ARBA" id="ARBA00022692"/>
    </source>
</evidence>
<keyword evidence="5" id="KW-0297">G-protein coupled receptor</keyword>
<sequence length="277" mass="32306">MTEIYNRERISNILVSYLYFCPMCTSLLTLLAVALDRMIAVGRPMQYRAYITGFRIKLTLGCIWLYASFVGAWLFIYSGFRVTKEEMLASYNPIDFLPPVINDYVIMPHMYLSVLGNSAVYFITYRQLKRTGRVQAMQLSTAGRHQDFLAARNLQRNRRFFRMVVATVGTQITLWAPFGITYTFAELNRRDSDSYLYDYVQPFVYAMTISNSWINPLLYSAFNKDYRKAYARVLHGLAGGKMTPLFWLDYWCCIETHCYGHMALINTYMMFKSSMAL</sequence>
<organism evidence="11">
    <name type="scientific">Capitella teleta</name>
    <name type="common">Polychaete worm</name>
    <dbReference type="NCBI Taxonomy" id="283909"/>
    <lineage>
        <taxon>Eukaryota</taxon>
        <taxon>Metazoa</taxon>
        <taxon>Spiralia</taxon>
        <taxon>Lophotrochozoa</taxon>
        <taxon>Annelida</taxon>
        <taxon>Polychaeta</taxon>
        <taxon>Sedentaria</taxon>
        <taxon>Scolecida</taxon>
        <taxon>Capitellidae</taxon>
        <taxon>Capitella</taxon>
    </lineage>
</organism>
<feature type="domain" description="G-protein coupled receptors family 1 profile" evidence="10">
    <location>
        <begin position="1"/>
        <end position="219"/>
    </location>
</feature>
<reference evidence="11 13" key="2">
    <citation type="journal article" date="2013" name="Nature">
        <title>Insights into bilaterian evolution from three spiralian genomes.</title>
        <authorList>
            <person name="Simakov O."/>
            <person name="Marletaz F."/>
            <person name="Cho S.J."/>
            <person name="Edsinger-Gonzales E."/>
            <person name="Havlak P."/>
            <person name="Hellsten U."/>
            <person name="Kuo D.H."/>
            <person name="Larsson T."/>
            <person name="Lv J."/>
            <person name="Arendt D."/>
            <person name="Savage R."/>
            <person name="Osoegawa K."/>
            <person name="de Jong P."/>
            <person name="Grimwood J."/>
            <person name="Chapman J.A."/>
            <person name="Shapiro H."/>
            <person name="Aerts A."/>
            <person name="Otillar R.P."/>
            <person name="Terry A.Y."/>
            <person name="Boore J.L."/>
            <person name="Grigoriev I.V."/>
            <person name="Lindberg D.R."/>
            <person name="Seaver E.C."/>
            <person name="Weisblat D.A."/>
            <person name="Putnam N.H."/>
            <person name="Rokhsar D.S."/>
        </authorList>
    </citation>
    <scope>NUCLEOTIDE SEQUENCE</scope>
    <source>
        <strain evidence="11 13">I ESC-2004</strain>
    </source>
</reference>
<evidence type="ECO:0000256" key="2">
    <source>
        <dbReference type="ARBA" id="ARBA00022475"/>
    </source>
</evidence>
<dbReference type="STRING" id="283909.R7U5W0"/>
<evidence type="ECO:0000313" key="11">
    <source>
        <dbReference type="EMBL" id="ELT99086.1"/>
    </source>
</evidence>
<dbReference type="Gene3D" id="1.20.1070.10">
    <property type="entry name" value="Rhodopsin 7-helix transmembrane proteins"/>
    <property type="match status" value="1"/>
</dbReference>
<dbReference type="OrthoDB" id="6147740at2759"/>
<evidence type="ECO:0000256" key="4">
    <source>
        <dbReference type="ARBA" id="ARBA00022989"/>
    </source>
</evidence>
<dbReference type="Proteomes" id="UP000014760">
    <property type="component" value="Unassembled WGS sequence"/>
</dbReference>
<keyword evidence="4 9" id="KW-1133">Transmembrane helix</keyword>
<feature type="transmembrane region" description="Helical" evidence="9">
    <location>
        <begin position="56"/>
        <end position="80"/>
    </location>
</feature>
<dbReference type="PRINTS" id="PR00237">
    <property type="entry name" value="GPCRRHODOPSN"/>
</dbReference>
<evidence type="ECO:0000256" key="5">
    <source>
        <dbReference type="ARBA" id="ARBA00023040"/>
    </source>
</evidence>
<dbReference type="AlphaFoldDB" id="R7U5W0"/>
<reference evidence="13" key="1">
    <citation type="submission" date="2012-12" db="EMBL/GenBank/DDBJ databases">
        <authorList>
            <person name="Hellsten U."/>
            <person name="Grimwood J."/>
            <person name="Chapman J.A."/>
            <person name="Shapiro H."/>
            <person name="Aerts A."/>
            <person name="Otillar R.P."/>
            <person name="Terry A.Y."/>
            <person name="Boore J.L."/>
            <person name="Simakov O."/>
            <person name="Marletaz F."/>
            <person name="Cho S.-J."/>
            <person name="Edsinger-Gonzales E."/>
            <person name="Havlak P."/>
            <person name="Kuo D.-H."/>
            <person name="Larsson T."/>
            <person name="Lv J."/>
            <person name="Arendt D."/>
            <person name="Savage R."/>
            <person name="Osoegawa K."/>
            <person name="de Jong P."/>
            <person name="Lindberg D.R."/>
            <person name="Seaver E.C."/>
            <person name="Weisblat D.A."/>
            <person name="Putnam N.H."/>
            <person name="Grigoriev I.V."/>
            <person name="Rokhsar D.S."/>
        </authorList>
    </citation>
    <scope>NUCLEOTIDE SEQUENCE</scope>
    <source>
        <strain evidence="13">I ESC-2004</strain>
    </source>
</reference>
<dbReference type="OMA" id="WWILYLI"/>
<feature type="transmembrane region" description="Helical" evidence="9">
    <location>
        <begin position="203"/>
        <end position="222"/>
    </location>
</feature>
<accession>R7U5W0</accession>
<feature type="transmembrane region" description="Helical" evidence="9">
    <location>
        <begin position="17"/>
        <end position="35"/>
    </location>
</feature>
<dbReference type="EMBL" id="AMQN01010164">
    <property type="status" value="NOT_ANNOTATED_CDS"/>
    <property type="molecule type" value="Genomic_DNA"/>
</dbReference>
<keyword evidence="3 9" id="KW-0812">Transmembrane</keyword>
<dbReference type="SUPFAM" id="SSF81321">
    <property type="entry name" value="Family A G protein-coupled receptor-like"/>
    <property type="match status" value="1"/>
</dbReference>
<dbReference type="Pfam" id="PF00001">
    <property type="entry name" value="7tm_1"/>
    <property type="match status" value="1"/>
</dbReference>
<proteinExistence type="predicted"/>
<evidence type="ECO:0000256" key="8">
    <source>
        <dbReference type="ARBA" id="ARBA00023224"/>
    </source>
</evidence>
<evidence type="ECO:0000313" key="12">
    <source>
        <dbReference type="EnsemblMetazoa" id="CapteP217311"/>
    </source>
</evidence>
<dbReference type="EnsemblMetazoa" id="CapteT217311">
    <property type="protein sequence ID" value="CapteP217311"/>
    <property type="gene ID" value="CapteG217311"/>
</dbReference>
<evidence type="ECO:0000256" key="1">
    <source>
        <dbReference type="ARBA" id="ARBA00004651"/>
    </source>
</evidence>
<dbReference type="PANTHER" id="PTHR24249:SF372">
    <property type="entry name" value="G-PROTEIN COUPLED RECEPTORS FAMILY 1 PROFILE DOMAIN-CONTAINING PROTEIN"/>
    <property type="match status" value="1"/>
</dbReference>
<dbReference type="CDD" id="cd00637">
    <property type="entry name" value="7tm_classA_rhodopsin-like"/>
    <property type="match status" value="1"/>
</dbReference>
<dbReference type="HOGENOM" id="CLU_1005592_0_0_1"/>
<comment type="subcellular location">
    <subcellularLocation>
        <location evidence="1">Cell membrane</location>
        <topology evidence="1">Multi-pass membrane protein</topology>
    </subcellularLocation>
</comment>
<evidence type="ECO:0000256" key="6">
    <source>
        <dbReference type="ARBA" id="ARBA00023136"/>
    </source>
</evidence>
<name>R7U5W0_CAPTE</name>
<evidence type="ECO:0000256" key="7">
    <source>
        <dbReference type="ARBA" id="ARBA00023170"/>
    </source>
</evidence>
<dbReference type="EMBL" id="KB307199">
    <property type="protein sequence ID" value="ELT99086.1"/>
    <property type="molecule type" value="Genomic_DNA"/>
</dbReference>
<feature type="transmembrane region" description="Helical" evidence="9">
    <location>
        <begin position="160"/>
        <end position="183"/>
    </location>
</feature>
<evidence type="ECO:0000259" key="10">
    <source>
        <dbReference type="PROSITE" id="PS50262"/>
    </source>
</evidence>
<protein>
    <recommendedName>
        <fullName evidence="10">G-protein coupled receptors family 1 profile domain-containing protein</fullName>
    </recommendedName>
</protein>
<keyword evidence="6 9" id="KW-0472">Membrane</keyword>
<keyword evidence="13" id="KW-1185">Reference proteome</keyword>
<dbReference type="PROSITE" id="PS50262">
    <property type="entry name" value="G_PROTEIN_RECEP_F1_2"/>
    <property type="match status" value="1"/>
</dbReference>
<evidence type="ECO:0000256" key="9">
    <source>
        <dbReference type="SAM" id="Phobius"/>
    </source>
</evidence>
<dbReference type="InterPro" id="IPR000276">
    <property type="entry name" value="GPCR_Rhodpsn"/>
</dbReference>
<evidence type="ECO:0000313" key="13">
    <source>
        <dbReference type="Proteomes" id="UP000014760"/>
    </source>
</evidence>
<keyword evidence="2" id="KW-1003">Cell membrane</keyword>
<dbReference type="GO" id="GO:0004930">
    <property type="term" value="F:G protein-coupled receptor activity"/>
    <property type="evidence" value="ECO:0007669"/>
    <property type="project" value="UniProtKB-KW"/>
</dbReference>
<feature type="transmembrane region" description="Helical" evidence="9">
    <location>
        <begin position="100"/>
        <end position="123"/>
    </location>
</feature>
<keyword evidence="8" id="KW-0807">Transducer</keyword>
<dbReference type="InterPro" id="IPR017452">
    <property type="entry name" value="GPCR_Rhodpsn_7TM"/>
</dbReference>
<dbReference type="GO" id="GO:0005886">
    <property type="term" value="C:plasma membrane"/>
    <property type="evidence" value="ECO:0007669"/>
    <property type="project" value="UniProtKB-SubCell"/>
</dbReference>